<dbReference type="InterPro" id="IPR011059">
    <property type="entry name" value="Metal-dep_hydrolase_composite"/>
</dbReference>
<protein>
    <submittedName>
        <fullName evidence="4">Amidohydrolase family protein</fullName>
    </submittedName>
</protein>
<keyword evidence="2" id="KW-0732">Signal</keyword>
<dbReference type="Gene3D" id="2.30.40.10">
    <property type="entry name" value="Urease, subunit C, domain 1"/>
    <property type="match status" value="2"/>
</dbReference>
<dbReference type="RefSeq" id="WP_258330426.1">
    <property type="nucleotide sequence ID" value="NZ_JAPTGG010000002.1"/>
</dbReference>
<feature type="domain" description="Amidohydrolase-related" evidence="3">
    <location>
        <begin position="696"/>
        <end position="1049"/>
    </location>
</feature>
<keyword evidence="5" id="KW-1185">Reference proteome</keyword>
<organism evidence="4 5">
    <name type="scientific">Dasania phycosphaerae</name>
    <dbReference type="NCBI Taxonomy" id="2950436"/>
    <lineage>
        <taxon>Bacteria</taxon>
        <taxon>Pseudomonadati</taxon>
        <taxon>Pseudomonadota</taxon>
        <taxon>Gammaproteobacteria</taxon>
        <taxon>Cellvibrionales</taxon>
        <taxon>Spongiibacteraceae</taxon>
        <taxon>Dasania</taxon>
    </lineage>
</organism>
<dbReference type="PANTHER" id="PTHR36842:SF1">
    <property type="entry name" value="PROTEIN TOLB"/>
    <property type="match status" value="1"/>
</dbReference>
<dbReference type="SUPFAM" id="SSF51338">
    <property type="entry name" value="Composite domain of metallo-dependent hydrolases"/>
    <property type="match status" value="1"/>
</dbReference>
<dbReference type="Pfam" id="PF07676">
    <property type="entry name" value="PD40"/>
    <property type="match status" value="2"/>
</dbReference>
<dbReference type="InterPro" id="IPR006680">
    <property type="entry name" value="Amidohydro-rel"/>
</dbReference>
<dbReference type="GO" id="GO:0016810">
    <property type="term" value="F:hydrolase activity, acting on carbon-nitrogen (but not peptide) bonds"/>
    <property type="evidence" value="ECO:0007669"/>
    <property type="project" value="InterPro"/>
</dbReference>
<sequence>MFIVRRGFFEWLTILWLAAGTVSADTWDITDTGQPYKDVAFTLQEGTWMSVDVHPDGQFLVFDLLGDIYRLPITGGEATLIKGGPAMDRMPRFSADGNSLLYISDKSGEDNVWITSLDGSNSRQVTYESVDVVSNPAWEPSGNYIAATKLSSQYSDLFTSELRLYHINGGSGQPLVESPHAFQNVTQAQFSADGQYLYYTQKVGGPNGQGVFIDANHTVHAIMQRNMETGKTTELLKGFGGATTAQVSPDSQRIAFVRRVKDKTVLFVYDLNSGEQRPVYDQLDRDMQGEWIAQGTYYPQYDWFPDGRHIAIWGQGKLYKVDTQTASATEIPFRVTAKHRITEATRFTQQLEPETLTVKAIRHLALSADQQSMVFNALGRLWYKTLPAGQPKRLTDSQAFEFEPVFSPDGKSLAYVEWDDEQGSTLKLLTLDGSKSKSLLKDRGVIRQPVFSANGKMLAYQIQEDSKCMGGFGNASGIYTLSLSHNSKPLLVTKLGVNPQFSPNSKRLYYLLDDVDNNIAVTKLISVNLQGQDSRTHAVMPVAERSELRLSPNGKWLGFKEQQNYYVMPLADAGGAMKVSASEAVTPVTQLSKVGGYNLTWAGDSSTIYWMLGEVLHSLNINSKQYGSPILTGLKVKSDVPEGTIAFTGARLITITNGVIEDGTLLVRNNRIAAVGSRLDIAIPKGAKVIDSRGKTIMPGLVNMHGHVDSCYYQSTGATPQKQASLYASLAYGITTNFDPYSSELPSYAASEMQLSGDRVSPRTITVGSVIYGRPGKSDPVYTPVNNITDANNIMLRKKALGGSTIKSYRQPQRRQRQQLVKAARESEVMVSIEGESHFYNNISAILDGHNTIEHNLPVANYYDDVIQLFSHSQTANTPTLVATFGEIMGENFIYQTSRPWEDPRIDSFVPEVTSGYSPLGIQYAAPLYARAMTSLHAADELWDIGFKAVARSTKKLDDAGVLVNVGSHSQVQGLAMHWEMQLMAEGGMSAERVLRAATLNGAKTLGLDNDIGSLTVGKLADLIVLEKNPLENILNSKTVVQVMIGGRLYDSYSMNEIGNYNRPRARFYWESGDDKGTGWNKASQGQ</sequence>
<accession>A0A9J6RIT5</accession>
<dbReference type="AlphaFoldDB" id="A0A9J6RIT5"/>
<evidence type="ECO:0000256" key="1">
    <source>
        <dbReference type="ARBA" id="ARBA00009820"/>
    </source>
</evidence>
<evidence type="ECO:0000259" key="3">
    <source>
        <dbReference type="Pfam" id="PF01979"/>
    </source>
</evidence>
<comment type="similarity">
    <text evidence="1">Belongs to the TolB family.</text>
</comment>
<dbReference type="Gene3D" id="2.120.10.30">
    <property type="entry name" value="TolB, C-terminal domain"/>
    <property type="match status" value="3"/>
</dbReference>
<dbReference type="InterPro" id="IPR032466">
    <property type="entry name" value="Metal_Hydrolase"/>
</dbReference>
<name>A0A9J6RIT5_9GAMM</name>
<feature type="signal peptide" evidence="2">
    <location>
        <begin position="1"/>
        <end position="24"/>
    </location>
</feature>
<reference evidence="4 5" key="1">
    <citation type="submission" date="2022-12" db="EMBL/GenBank/DDBJ databases">
        <title>Dasania phycosphaerae sp. nov., isolated from particulate material of the south coast of Korea.</title>
        <authorList>
            <person name="Jiang Y."/>
        </authorList>
    </citation>
    <scope>NUCLEOTIDE SEQUENCE [LARGE SCALE GENOMIC DNA]</scope>
    <source>
        <strain evidence="4 5">GY-19</strain>
    </source>
</reference>
<feature type="chain" id="PRO_5039905376" evidence="2">
    <location>
        <begin position="25"/>
        <end position="1087"/>
    </location>
</feature>
<dbReference type="Gene3D" id="3.20.20.140">
    <property type="entry name" value="Metal-dependent hydrolases"/>
    <property type="match status" value="2"/>
</dbReference>
<dbReference type="SUPFAM" id="SSF82171">
    <property type="entry name" value="DPP6 N-terminal domain-like"/>
    <property type="match status" value="1"/>
</dbReference>
<dbReference type="InterPro" id="IPR011042">
    <property type="entry name" value="6-blade_b-propeller_TolB-like"/>
</dbReference>
<comment type="caution">
    <text evidence="4">The sequence shown here is derived from an EMBL/GenBank/DDBJ whole genome shotgun (WGS) entry which is preliminary data.</text>
</comment>
<dbReference type="EMBL" id="JAPTGG010000002">
    <property type="protein sequence ID" value="MCZ0864273.1"/>
    <property type="molecule type" value="Genomic_DNA"/>
</dbReference>
<dbReference type="SUPFAM" id="SSF51556">
    <property type="entry name" value="Metallo-dependent hydrolases"/>
    <property type="match status" value="1"/>
</dbReference>
<evidence type="ECO:0000313" key="5">
    <source>
        <dbReference type="Proteomes" id="UP001069090"/>
    </source>
</evidence>
<dbReference type="InterPro" id="IPR011659">
    <property type="entry name" value="WD40"/>
</dbReference>
<evidence type="ECO:0000256" key="2">
    <source>
        <dbReference type="SAM" id="SignalP"/>
    </source>
</evidence>
<dbReference type="Pfam" id="PF01979">
    <property type="entry name" value="Amidohydro_1"/>
    <property type="match status" value="1"/>
</dbReference>
<dbReference type="Proteomes" id="UP001069090">
    <property type="component" value="Unassembled WGS sequence"/>
</dbReference>
<dbReference type="PANTHER" id="PTHR36842">
    <property type="entry name" value="PROTEIN TOLB HOMOLOG"/>
    <property type="match status" value="1"/>
</dbReference>
<proteinExistence type="inferred from homology"/>
<evidence type="ECO:0000313" key="4">
    <source>
        <dbReference type="EMBL" id="MCZ0864273.1"/>
    </source>
</evidence>
<gene>
    <name evidence="4" type="ORF">O0V09_03615</name>
</gene>